<gene>
    <name evidence="1" type="ORF">AVDCRST_MAG56-2309</name>
</gene>
<dbReference type="AlphaFoldDB" id="A0A6J4IMX8"/>
<protein>
    <submittedName>
        <fullName evidence="1">Uncharacterized protein</fullName>
    </submittedName>
</protein>
<proteinExistence type="predicted"/>
<reference evidence="1" key="1">
    <citation type="submission" date="2020-02" db="EMBL/GenBank/DDBJ databases">
        <authorList>
            <person name="Meier V. D."/>
        </authorList>
    </citation>
    <scope>NUCLEOTIDE SEQUENCE</scope>
    <source>
        <strain evidence="1">AVDCRST_MAG56</strain>
    </source>
</reference>
<dbReference type="EMBL" id="CADCTQ010000195">
    <property type="protein sequence ID" value="CAA9254910.1"/>
    <property type="molecule type" value="Genomic_DNA"/>
</dbReference>
<evidence type="ECO:0000313" key="1">
    <source>
        <dbReference type="EMBL" id="CAA9254910.1"/>
    </source>
</evidence>
<accession>A0A6J4IMX8</accession>
<name>A0A6J4IMX8_9SPHI</name>
<organism evidence="1">
    <name type="scientific">uncultured Cytophagales bacterium</name>
    <dbReference type="NCBI Taxonomy" id="158755"/>
    <lineage>
        <taxon>Bacteria</taxon>
        <taxon>Pseudomonadati</taxon>
        <taxon>Bacteroidota</taxon>
        <taxon>Sphingobacteriia</taxon>
        <taxon>Sphingobacteriales</taxon>
        <taxon>environmental samples</taxon>
    </lineage>
</organism>
<sequence length="46" mass="5133">MYAMLLTVGGSLRTTPFFRAKLSFAFAGLAWKLTKPCLLYPAFFKG</sequence>